<protein>
    <recommendedName>
        <fullName evidence="6">GDSL esterase/lipase</fullName>
    </recommendedName>
</protein>
<evidence type="ECO:0000313" key="4">
    <source>
        <dbReference type="EMBL" id="KAK9129330.1"/>
    </source>
</evidence>
<gene>
    <name evidence="4" type="ORF">Sjap_009817</name>
</gene>
<dbReference type="Pfam" id="PF00657">
    <property type="entry name" value="Lipase_GDSL"/>
    <property type="match status" value="1"/>
</dbReference>
<dbReference type="InterPro" id="IPR051058">
    <property type="entry name" value="GDSL_Est/Lipase"/>
</dbReference>
<name>A0AAP0JA07_9MAGN</name>
<dbReference type="AlphaFoldDB" id="A0AAP0JA07"/>
<comment type="caution">
    <text evidence="4">The sequence shown here is derived from an EMBL/GenBank/DDBJ whole genome shotgun (WGS) entry which is preliminary data.</text>
</comment>
<keyword evidence="3" id="KW-0442">Lipid degradation</keyword>
<dbReference type="PANTHER" id="PTHR45648:SF101">
    <property type="entry name" value="ZINC FINGER PROTEIN"/>
    <property type="match status" value="1"/>
</dbReference>
<comment type="similarity">
    <text evidence="1">Belongs to the 'GDSL' lipolytic enzyme family.</text>
</comment>
<accession>A0AAP0JA07</accession>
<dbReference type="EMBL" id="JBBNAE010000004">
    <property type="protein sequence ID" value="KAK9129330.1"/>
    <property type="molecule type" value="Genomic_DNA"/>
</dbReference>
<organism evidence="4 5">
    <name type="scientific">Stephania japonica</name>
    <dbReference type="NCBI Taxonomy" id="461633"/>
    <lineage>
        <taxon>Eukaryota</taxon>
        <taxon>Viridiplantae</taxon>
        <taxon>Streptophyta</taxon>
        <taxon>Embryophyta</taxon>
        <taxon>Tracheophyta</taxon>
        <taxon>Spermatophyta</taxon>
        <taxon>Magnoliopsida</taxon>
        <taxon>Ranunculales</taxon>
        <taxon>Menispermaceae</taxon>
        <taxon>Menispermoideae</taxon>
        <taxon>Cissampelideae</taxon>
        <taxon>Stephania</taxon>
    </lineage>
</organism>
<dbReference type="GO" id="GO:0016788">
    <property type="term" value="F:hydrolase activity, acting on ester bonds"/>
    <property type="evidence" value="ECO:0007669"/>
    <property type="project" value="InterPro"/>
</dbReference>
<dbReference type="GO" id="GO:0016042">
    <property type="term" value="P:lipid catabolic process"/>
    <property type="evidence" value="ECO:0007669"/>
    <property type="project" value="UniProtKB-KW"/>
</dbReference>
<dbReference type="Proteomes" id="UP001417504">
    <property type="component" value="Unassembled WGS sequence"/>
</dbReference>
<reference evidence="4 5" key="1">
    <citation type="submission" date="2024-01" db="EMBL/GenBank/DDBJ databases">
        <title>Genome assemblies of Stephania.</title>
        <authorList>
            <person name="Yang L."/>
        </authorList>
    </citation>
    <scope>NUCLEOTIDE SEQUENCE [LARGE SCALE GENOMIC DNA]</scope>
    <source>
        <strain evidence="4">QJT</strain>
        <tissue evidence="4">Leaf</tissue>
    </source>
</reference>
<keyword evidence="2" id="KW-0378">Hydrolase</keyword>
<evidence type="ECO:0000256" key="3">
    <source>
        <dbReference type="ARBA" id="ARBA00022963"/>
    </source>
</evidence>
<keyword evidence="3" id="KW-0443">Lipid metabolism</keyword>
<dbReference type="InterPro" id="IPR036514">
    <property type="entry name" value="SGNH_hydro_sf"/>
</dbReference>
<evidence type="ECO:0000256" key="1">
    <source>
        <dbReference type="ARBA" id="ARBA00008668"/>
    </source>
</evidence>
<sequence>MDYPGRIATGRYSNGFNTADSLVKKFGLTNSPPPFLAIANKSSLIVEGVNFASGGSGLLDSTGAGRGVVPLSQQVQQFKVVRTNLNDLLGAAKADNLVKKSFVFFSVGGNDLFNQFSLTSNVTSQEFITKLIDAYEDHLKVLYSLGARKFAISSIPQLGCIPLIRAANAAGACSDELNNGAQYFYSAIGPMLQSLKSNLAQMNYALANSYKLSAVFSNPASGTPIGDASC</sequence>
<evidence type="ECO:0000313" key="5">
    <source>
        <dbReference type="Proteomes" id="UP001417504"/>
    </source>
</evidence>
<keyword evidence="5" id="KW-1185">Reference proteome</keyword>
<dbReference type="PANTHER" id="PTHR45648">
    <property type="entry name" value="GDSL LIPASE/ACYLHYDROLASE FAMILY PROTEIN (AFU_ORTHOLOGUE AFUA_4G14700)"/>
    <property type="match status" value="1"/>
</dbReference>
<evidence type="ECO:0000256" key="2">
    <source>
        <dbReference type="ARBA" id="ARBA00022801"/>
    </source>
</evidence>
<dbReference type="Gene3D" id="3.40.50.1110">
    <property type="entry name" value="SGNH hydrolase"/>
    <property type="match status" value="1"/>
</dbReference>
<dbReference type="InterPro" id="IPR001087">
    <property type="entry name" value="GDSL"/>
</dbReference>
<proteinExistence type="inferred from homology"/>
<evidence type="ECO:0008006" key="6">
    <source>
        <dbReference type="Google" id="ProtNLM"/>
    </source>
</evidence>